<dbReference type="InterPro" id="IPR016167">
    <property type="entry name" value="FAD-bd_PCMH_sub1"/>
</dbReference>
<dbReference type="InterPro" id="IPR003170">
    <property type="entry name" value="MurB"/>
</dbReference>
<keyword evidence="14 20" id="KW-0573">Peptidoglycan synthesis</keyword>
<evidence type="ECO:0000256" key="10">
    <source>
        <dbReference type="ARBA" id="ARBA00022630"/>
    </source>
</evidence>
<dbReference type="GO" id="GO:0071555">
    <property type="term" value="P:cell wall organization"/>
    <property type="evidence" value="ECO:0007669"/>
    <property type="project" value="UniProtKB-KW"/>
</dbReference>
<dbReference type="Proteomes" id="UP001161389">
    <property type="component" value="Unassembled WGS sequence"/>
</dbReference>
<evidence type="ECO:0000256" key="6">
    <source>
        <dbReference type="ARBA" id="ARBA00012518"/>
    </source>
</evidence>
<accession>A0AA37SB32</accession>
<dbReference type="GO" id="GO:0008360">
    <property type="term" value="P:regulation of cell shape"/>
    <property type="evidence" value="ECO:0007669"/>
    <property type="project" value="UniProtKB-KW"/>
</dbReference>
<reference evidence="22" key="2">
    <citation type="submission" date="2023-01" db="EMBL/GenBank/DDBJ databases">
        <title>Draft genome sequence of Litoribrevibacter albus strain NBRC 110071.</title>
        <authorList>
            <person name="Sun Q."/>
            <person name="Mori K."/>
        </authorList>
    </citation>
    <scope>NUCLEOTIDE SEQUENCE</scope>
    <source>
        <strain evidence="22">NBRC 110071</strain>
    </source>
</reference>
<evidence type="ECO:0000256" key="8">
    <source>
        <dbReference type="ARBA" id="ARBA00022490"/>
    </source>
</evidence>
<comment type="function">
    <text evidence="2 20">Cell wall formation.</text>
</comment>
<evidence type="ECO:0000256" key="2">
    <source>
        <dbReference type="ARBA" id="ARBA00003921"/>
    </source>
</evidence>
<evidence type="ECO:0000256" key="17">
    <source>
        <dbReference type="ARBA" id="ARBA00023316"/>
    </source>
</evidence>
<dbReference type="NCBIfam" id="NF000755">
    <property type="entry name" value="PRK00046.1"/>
    <property type="match status" value="1"/>
</dbReference>
<evidence type="ECO:0000256" key="16">
    <source>
        <dbReference type="ARBA" id="ARBA00023306"/>
    </source>
</evidence>
<evidence type="ECO:0000256" key="4">
    <source>
        <dbReference type="ARBA" id="ARBA00004752"/>
    </source>
</evidence>
<evidence type="ECO:0000256" key="15">
    <source>
        <dbReference type="ARBA" id="ARBA00023002"/>
    </source>
</evidence>
<evidence type="ECO:0000256" key="9">
    <source>
        <dbReference type="ARBA" id="ARBA00022618"/>
    </source>
</evidence>
<dbReference type="InterPro" id="IPR016169">
    <property type="entry name" value="FAD-bd_PCMH_sub2"/>
</dbReference>
<keyword evidence="12 20" id="KW-0521">NADP</keyword>
<keyword evidence="11 20" id="KW-0274">FAD</keyword>
<dbReference type="Pfam" id="PF02873">
    <property type="entry name" value="MurB_C"/>
    <property type="match status" value="1"/>
</dbReference>
<dbReference type="NCBIfam" id="TIGR00179">
    <property type="entry name" value="murB"/>
    <property type="match status" value="1"/>
</dbReference>
<evidence type="ECO:0000256" key="19">
    <source>
        <dbReference type="ARBA" id="ARBA00048914"/>
    </source>
</evidence>
<evidence type="ECO:0000256" key="1">
    <source>
        <dbReference type="ARBA" id="ARBA00001974"/>
    </source>
</evidence>
<dbReference type="GO" id="GO:0051301">
    <property type="term" value="P:cell division"/>
    <property type="evidence" value="ECO:0007669"/>
    <property type="project" value="UniProtKB-KW"/>
</dbReference>
<organism evidence="22 23">
    <name type="scientific">Litoribrevibacter albus</name>
    <dbReference type="NCBI Taxonomy" id="1473156"/>
    <lineage>
        <taxon>Bacteria</taxon>
        <taxon>Pseudomonadati</taxon>
        <taxon>Pseudomonadota</taxon>
        <taxon>Gammaproteobacteria</taxon>
        <taxon>Oceanospirillales</taxon>
        <taxon>Oceanospirillaceae</taxon>
        <taxon>Litoribrevibacter</taxon>
    </lineage>
</organism>
<evidence type="ECO:0000313" key="23">
    <source>
        <dbReference type="Proteomes" id="UP001161389"/>
    </source>
</evidence>
<evidence type="ECO:0000256" key="18">
    <source>
        <dbReference type="ARBA" id="ARBA00031026"/>
    </source>
</evidence>
<evidence type="ECO:0000256" key="5">
    <source>
        <dbReference type="ARBA" id="ARBA00010485"/>
    </source>
</evidence>
<evidence type="ECO:0000256" key="7">
    <source>
        <dbReference type="ARBA" id="ARBA00015188"/>
    </source>
</evidence>
<comment type="pathway">
    <text evidence="4 20">Cell wall biogenesis; peptidoglycan biosynthesis.</text>
</comment>
<dbReference type="GO" id="GO:0009252">
    <property type="term" value="P:peptidoglycan biosynthetic process"/>
    <property type="evidence" value="ECO:0007669"/>
    <property type="project" value="UniProtKB-UniRule"/>
</dbReference>
<comment type="cofactor">
    <cofactor evidence="1 20">
        <name>FAD</name>
        <dbReference type="ChEBI" id="CHEBI:57692"/>
    </cofactor>
</comment>
<dbReference type="EMBL" id="BSNM01000014">
    <property type="protein sequence ID" value="GLQ31673.1"/>
    <property type="molecule type" value="Genomic_DNA"/>
</dbReference>
<dbReference type="InterPro" id="IPR016166">
    <property type="entry name" value="FAD-bd_PCMH"/>
</dbReference>
<evidence type="ECO:0000256" key="20">
    <source>
        <dbReference type="HAMAP-Rule" id="MF_00037"/>
    </source>
</evidence>
<dbReference type="PANTHER" id="PTHR21071:SF4">
    <property type="entry name" value="UDP-N-ACETYLENOLPYRUVOYLGLUCOSAMINE REDUCTASE"/>
    <property type="match status" value="1"/>
</dbReference>
<dbReference type="AlphaFoldDB" id="A0AA37SB32"/>
<dbReference type="Gene3D" id="3.30.43.10">
    <property type="entry name" value="Uridine Diphospho-n-acetylenolpyruvylglucosamine Reductase, domain 2"/>
    <property type="match status" value="1"/>
</dbReference>
<dbReference type="GO" id="GO:0071949">
    <property type="term" value="F:FAD binding"/>
    <property type="evidence" value="ECO:0007669"/>
    <property type="project" value="InterPro"/>
</dbReference>
<feature type="active site" evidence="20">
    <location>
        <position position="339"/>
    </location>
</feature>
<keyword evidence="10 20" id="KW-0285">Flavoprotein</keyword>
<dbReference type="HAMAP" id="MF_00037">
    <property type="entry name" value="MurB"/>
    <property type="match status" value="1"/>
</dbReference>
<comment type="similarity">
    <text evidence="5 20">Belongs to the MurB family.</text>
</comment>
<proteinExistence type="inferred from homology"/>
<dbReference type="GO" id="GO:0008762">
    <property type="term" value="F:UDP-N-acetylmuramate dehydrogenase activity"/>
    <property type="evidence" value="ECO:0007669"/>
    <property type="project" value="UniProtKB-UniRule"/>
</dbReference>
<keyword evidence="16 20" id="KW-0131">Cell cycle</keyword>
<feature type="active site" evidence="20">
    <location>
        <position position="167"/>
    </location>
</feature>
<dbReference type="Pfam" id="PF01565">
    <property type="entry name" value="FAD_binding_4"/>
    <property type="match status" value="1"/>
</dbReference>
<dbReference type="RefSeq" id="WP_284381359.1">
    <property type="nucleotide sequence ID" value="NZ_BSNM01000014.1"/>
</dbReference>
<dbReference type="NCBIfam" id="NF010478">
    <property type="entry name" value="PRK13903.1"/>
    <property type="match status" value="1"/>
</dbReference>
<dbReference type="EC" id="1.3.1.98" evidence="6 20"/>
<dbReference type="SUPFAM" id="SSF56194">
    <property type="entry name" value="Uridine diphospho-N-Acetylenolpyruvylglucosamine reductase, MurB, C-terminal domain"/>
    <property type="match status" value="1"/>
</dbReference>
<evidence type="ECO:0000256" key="11">
    <source>
        <dbReference type="ARBA" id="ARBA00022827"/>
    </source>
</evidence>
<dbReference type="GO" id="GO:0005829">
    <property type="term" value="C:cytosol"/>
    <property type="evidence" value="ECO:0007669"/>
    <property type="project" value="TreeGrafter"/>
</dbReference>
<dbReference type="InterPro" id="IPR011601">
    <property type="entry name" value="MurB_C"/>
</dbReference>
<feature type="domain" description="FAD-binding PCMH-type" evidence="21">
    <location>
        <begin position="20"/>
        <end position="190"/>
    </location>
</feature>
<evidence type="ECO:0000256" key="12">
    <source>
        <dbReference type="ARBA" id="ARBA00022857"/>
    </source>
</evidence>
<feature type="active site" description="Proton donor" evidence="20">
    <location>
        <position position="243"/>
    </location>
</feature>
<dbReference type="Gene3D" id="3.30.465.10">
    <property type="match status" value="1"/>
</dbReference>
<evidence type="ECO:0000256" key="13">
    <source>
        <dbReference type="ARBA" id="ARBA00022960"/>
    </source>
</evidence>
<protein>
    <recommendedName>
        <fullName evidence="7 20">UDP-N-acetylenolpyruvoylglucosamine reductase</fullName>
        <ecNumber evidence="6 20">1.3.1.98</ecNumber>
    </recommendedName>
    <alternativeName>
        <fullName evidence="18 20">UDP-N-acetylmuramate dehydrogenase</fullName>
    </alternativeName>
</protein>
<keyword evidence="9 20" id="KW-0132">Cell division</keyword>
<sequence length="343" mass="37705">MSQLVIEKDKNLKALNTFRLPSVARQYVEPTTIDQVQAVFDLIQKQNLNYLVLGGGSNVLFKSSVFDGLIVHPALMGIDVEEFTEGFRVSASAGENWHNFVQFCLSQGIVGLENLSLIPGSVGACPVQNIGAYGVEVAEFIESVTCFDPQSNSVVQLTGEECRFGYRDSVFKRNKAHLVILKVNFVFNKDRPFSLDYSDLEHRVERELTQNEGKDKARIISDVICQIRSEKLPDPAELGNAGSFFKNPIVTSDKFHSIKEKCPELVAFPYGDDYKLAAGWMIDFLGFKGASVGGASVHEKQALVLVNKTGDASSGDLFALVSLIQAKVSSVFGVELEIEPKVI</sequence>
<dbReference type="PANTHER" id="PTHR21071">
    <property type="entry name" value="UDP-N-ACETYLENOLPYRUVOYLGLUCOSAMINE REDUCTASE"/>
    <property type="match status" value="1"/>
</dbReference>
<dbReference type="InterPro" id="IPR006094">
    <property type="entry name" value="Oxid_FAD_bind_N"/>
</dbReference>
<dbReference type="Gene3D" id="3.90.78.10">
    <property type="entry name" value="UDP-N-acetylenolpyruvoylglucosamine reductase, C-terminal domain"/>
    <property type="match status" value="1"/>
</dbReference>
<gene>
    <name evidence="20 22" type="primary">murB</name>
    <name evidence="22" type="ORF">GCM10007876_21520</name>
</gene>
<reference evidence="22" key="1">
    <citation type="journal article" date="2014" name="Int. J. Syst. Evol. Microbiol.">
        <title>Complete genome sequence of Corynebacterium casei LMG S-19264T (=DSM 44701T), isolated from a smear-ripened cheese.</title>
        <authorList>
            <consortium name="US DOE Joint Genome Institute (JGI-PGF)"/>
            <person name="Walter F."/>
            <person name="Albersmeier A."/>
            <person name="Kalinowski J."/>
            <person name="Ruckert C."/>
        </authorList>
    </citation>
    <scope>NUCLEOTIDE SEQUENCE</scope>
    <source>
        <strain evidence="22">NBRC 110071</strain>
    </source>
</reference>
<comment type="subcellular location">
    <subcellularLocation>
        <location evidence="3 20">Cytoplasm</location>
    </subcellularLocation>
</comment>
<name>A0AA37SB32_9GAMM</name>
<dbReference type="InterPro" id="IPR036318">
    <property type="entry name" value="FAD-bd_PCMH-like_sf"/>
</dbReference>
<evidence type="ECO:0000256" key="14">
    <source>
        <dbReference type="ARBA" id="ARBA00022984"/>
    </source>
</evidence>
<comment type="catalytic activity">
    <reaction evidence="19 20">
        <text>UDP-N-acetyl-alpha-D-muramate + NADP(+) = UDP-N-acetyl-3-O-(1-carboxyvinyl)-alpha-D-glucosamine + NADPH + H(+)</text>
        <dbReference type="Rhea" id="RHEA:12248"/>
        <dbReference type="ChEBI" id="CHEBI:15378"/>
        <dbReference type="ChEBI" id="CHEBI:57783"/>
        <dbReference type="ChEBI" id="CHEBI:58349"/>
        <dbReference type="ChEBI" id="CHEBI:68483"/>
        <dbReference type="ChEBI" id="CHEBI:70757"/>
        <dbReference type="EC" id="1.3.1.98"/>
    </reaction>
</comment>
<keyword evidence="15 20" id="KW-0560">Oxidoreductase</keyword>
<keyword evidence="23" id="KW-1185">Reference proteome</keyword>
<keyword evidence="13 20" id="KW-0133">Cell shape</keyword>
<dbReference type="PROSITE" id="PS51387">
    <property type="entry name" value="FAD_PCMH"/>
    <property type="match status" value="1"/>
</dbReference>
<evidence type="ECO:0000259" key="21">
    <source>
        <dbReference type="PROSITE" id="PS51387"/>
    </source>
</evidence>
<dbReference type="SUPFAM" id="SSF56176">
    <property type="entry name" value="FAD-binding/transporter-associated domain-like"/>
    <property type="match status" value="1"/>
</dbReference>
<evidence type="ECO:0000313" key="22">
    <source>
        <dbReference type="EMBL" id="GLQ31673.1"/>
    </source>
</evidence>
<keyword evidence="8 20" id="KW-0963">Cytoplasm</keyword>
<keyword evidence="17 20" id="KW-0961">Cell wall biogenesis/degradation</keyword>
<comment type="caution">
    <text evidence="22">The sequence shown here is derived from an EMBL/GenBank/DDBJ whole genome shotgun (WGS) entry which is preliminary data.</text>
</comment>
<dbReference type="InterPro" id="IPR036635">
    <property type="entry name" value="MurB_C_sf"/>
</dbReference>
<evidence type="ECO:0000256" key="3">
    <source>
        <dbReference type="ARBA" id="ARBA00004496"/>
    </source>
</evidence>